<gene>
    <name evidence="1" type="ORF">BaRGS_00016293</name>
</gene>
<dbReference type="AlphaFoldDB" id="A0ABD0KZA1"/>
<sequence length="124" mass="14111">MIDCLLQPLLCEHHDMFGRCRLETFYRSLVWVQFTTSKQTTANTTLLETMYMYVSLCCDTVYAHDPNLQSAARHRTVFSLPHAAPPSISTLRDSSEGRILFRPQGHIRLPVEICVDDSANAFSC</sequence>
<organism evidence="1 2">
    <name type="scientific">Batillaria attramentaria</name>
    <dbReference type="NCBI Taxonomy" id="370345"/>
    <lineage>
        <taxon>Eukaryota</taxon>
        <taxon>Metazoa</taxon>
        <taxon>Spiralia</taxon>
        <taxon>Lophotrochozoa</taxon>
        <taxon>Mollusca</taxon>
        <taxon>Gastropoda</taxon>
        <taxon>Caenogastropoda</taxon>
        <taxon>Sorbeoconcha</taxon>
        <taxon>Cerithioidea</taxon>
        <taxon>Batillariidae</taxon>
        <taxon>Batillaria</taxon>
    </lineage>
</organism>
<proteinExistence type="predicted"/>
<dbReference type="EMBL" id="JACVVK020000103">
    <property type="protein sequence ID" value="KAK7492420.1"/>
    <property type="molecule type" value="Genomic_DNA"/>
</dbReference>
<protein>
    <submittedName>
        <fullName evidence="1">Uncharacterized protein</fullName>
    </submittedName>
</protein>
<dbReference type="Proteomes" id="UP001519460">
    <property type="component" value="Unassembled WGS sequence"/>
</dbReference>
<keyword evidence="2" id="KW-1185">Reference proteome</keyword>
<name>A0ABD0KZA1_9CAEN</name>
<accession>A0ABD0KZA1</accession>
<reference evidence="1 2" key="1">
    <citation type="journal article" date="2023" name="Sci. Data">
        <title>Genome assembly of the Korean intertidal mud-creeper Batillaria attramentaria.</title>
        <authorList>
            <person name="Patra A.K."/>
            <person name="Ho P.T."/>
            <person name="Jun S."/>
            <person name="Lee S.J."/>
            <person name="Kim Y."/>
            <person name="Won Y.J."/>
        </authorList>
    </citation>
    <scope>NUCLEOTIDE SEQUENCE [LARGE SCALE GENOMIC DNA]</scope>
    <source>
        <strain evidence="1">Wonlab-2016</strain>
    </source>
</reference>
<evidence type="ECO:0000313" key="1">
    <source>
        <dbReference type="EMBL" id="KAK7492420.1"/>
    </source>
</evidence>
<comment type="caution">
    <text evidence="1">The sequence shown here is derived from an EMBL/GenBank/DDBJ whole genome shotgun (WGS) entry which is preliminary data.</text>
</comment>
<evidence type="ECO:0000313" key="2">
    <source>
        <dbReference type="Proteomes" id="UP001519460"/>
    </source>
</evidence>